<dbReference type="RefSeq" id="WP_066801872.1">
    <property type="nucleotide sequence ID" value="NZ_CP014206.1"/>
</dbReference>
<reference evidence="2 4" key="1">
    <citation type="journal article" date="2016" name="Front. Microbiol.">
        <title>Genome Sequence of the Piezophilic, Mesophilic Sulfate-Reducing Bacterium Desulfovibrio indicus J2T.</title>
        <authorList>
            <person name="Cao J."/>
            <person name="Maignien L."/>
            <person name="Shao Z."/>
            <person name="Alain K."/>
            <person name="Jebbar M."/>
        </authorList>
    </citation>
    <scope>NUCLEOTIDE SEQUENCE [LARGE SCALE GENOMIC DNA]</scope>
    <source>
        <strain evidence="2 4">J2</strain>
    </source>
</reference>
<evidence type="ECO:0000313" key="2">
    <source>
        <dbReference type="EMBL" id="AMK10830.1"/>
    </source>
</evidence>
<dbReference type="Gene3D" id="1.10.3210.10">
    <property type="entry name" value="Hypothetical protein af1432"/>
    <property type="match status" value="1"/>
</dbReference>
<reference evidence="3 5" key="2">
    <citation type="submission" date="2019-03" db="EMBL/GenBank/DDBJ databases">
        <title>Genomic Encyclopedia of Type Strains, Phase IV (KMG-IV): sequencing the most valuable type-strain genomes for metagenomic binning, comparative biology and taxonomic classification.</title>
        <authorList>
            <person name="Goeker M."/>
        </authorList>
    </citation>
    <scope>NUCLEOTIDE SEQUENCE [LARGE SCALE GENOMIC DNA]</scope>
    <source>
        <strain evidence="3 5">DSM 101483</strain>
    </source>
</reference>
<proteinExistence type="predicted"/>
<feature type="domain" description="HD-GYP" evidence="1">
    <location>
        <begin position="137"/>
        <end position="331"/>
    </location>
</feature>
<evidence type="ECO:0000313" key="5">
    <source>
        <dbReference type="Proteomes" id="UP000295506"/>
    </source>
</evidence>
<dbReference type="SMART" id="SM00471">
    <property type="entry name" value="HDc"/>
    <property type="match status" value="1"/>
</dbReference>
<name>A0A126QLA2_9BACT</name>
<dbReference type="PANTHER" id="PTHR43155">
    <property type="entry name" value="CYCLIC DI-GMP PHOSPHODIESTERASE PA4108-RELATED"/>
    <property type="match status" value="1"/>
</dbReference>
<evidence type="ECO:0000313" key="3">
    <source>
        <dbReference type="EMBL" id="TDT91823.1"/>
    </source>
</evidence>
<gene>
    <name evidence="2" type="ORF">AWY79_06780</name>
    <name evidence="3" type="ORF">EDC59_101225</name>
</gene>
<dbReference type="Proteomes" id="UP000295506">
    <property type="component" value="Unassembled WGS sequence"/>
</dbReference>
<evidence type="ECO:0000313" key="4">
    <source>
        <dbReference type="Proteomes" id="UP000055611"/>
    </source>
</evidence>
<protein>
    <submittedName>
        <fullName evidence="3">HD-GYP domain-containing protein (C-di-GMP phosphodiesterase class II)</fullName>
    </submittedName>
    <submittedName>
        <fullName evidence="2">Metal-dependent phosphohydrolase</fullName>
    </submittedName>
</protein>
<dbReference type="Pfam" id="PF13487">
    <property type="entry name" value="HD_5"/>
    <property type="match status" value="1"/>
</dbReference>
<dbReference type="SUPFAM" id="SSF109604">
    <property type="entry name" value="HD-domain/PDEase-like"/>
    <property type="match status" value="1"/>
</dbReference>
<keyword evidence="4" id="KW-1185">Reference proteome</keyword>
<organism evidence="3 5">
    <name type="scientific">Pseudodesulfovibrio indicus</name>
    <dbReference type="NCBI Taxonomy" id="1716143"/>
    <lineage>
        <taxon>Bacteria</taxon>
        <taxon>Pseudomonadati</taxon>
        <taxon>Thermodesulfobacteriota</taxon>
        <taxon>Desulfovibrionia</taxon>
        <taxon>Desulfovibrionales</taxon>
        <taxon>Desulfovibrionaceae</taxon>
    </lineage>
</organism>
<dbReference type="EMBL" id="SOBK01000001">
    <property type="protein sequence ID" value="TDT91823.1"/>
    <property type="molecule type" value="Genomic_DNA"/>
</dbReference>
<evidence type="ECO:0000259" key="1">
    <source>
        <dbReference type="PROSITE" id="PS51832"/>
    </source>
</evidence>
<dbReference type="InterPro" id="IPR037522">
    <property type="entry name" value="HD_GYP_dom"/>
</dbReference>
<dbReference type="PANTHER" id="PTHR43155:SF2">
    <property type="entry name" value="CYCLIC DI-GMP PHOSPHODIESTERASE PA4108"/>
    <property type="match status" value="1"/>
</dbReference>
<dbReference type="EMBL" id="CP014206">
    <property type="protein sequence ID" value="AMK10830.1"/>
    <property type="molecule type" value="Genomic_DNA"/>
</dbReference>
<accession>A0A126QLA2</accession>
<dbReference type="PROSITE" id="PS51832">
    <property type="entry name" value="HD_GYP"/>
    <property type="match status" value="1"/>
</dbReference>
<dbReference type="Proteomes" id="UP000055611">
    <property type="component" value="Chromosome"/>
</dbReference>
<dbReference type="InterPro" id="IPR003607">
    <property type="entry name" value="HD/PDEase_dom"/>
</dbReference>
<dbReference type="AlphaFoldDB" id="A0A126QLA2"/>
<dbReference type="CDD" id="cd00077">
    <property type="entry name" value="HDc"/>
    <property type="match status" value="1"/>
</dbReference>
<dbReference type="OrthoDB" id="9776628at2"/>
<dbReference type="KEGG" id="dej:AWY79_06780"/>
<sequence>MAQTPDNASLNETYLQISPNILASFPKFRPPVDLYVYDPALGRTGCFHKAGERLSTEGQAEVARFAEGGLLFLLRDDYRIYAEHLSKRLGLLLVEEGFTPQEVAEIFFLAFRDRMEDFLAQPREESFEALRKDASVLAEYLWIDPARVAFLTHTMDREYSLAVHSVNTMLVGLALYLRLTGGKVEKDVLVSLILGLLLHDVGMTMVPKFIRDKEQYLVRRDRESIERHIEAGRNMLRRLKVADPVILECMEQHHERTDGSGYPDRRFVKGISEAGKICAVADSFSAMIGDRPHRSALDAARAAETLAGDSRKYDPKLTALLAVVMRESATA</sequence>